<dbReference type="SMART" id="SM00563">
    <property type="entry name" value="PlsC"/>
    <property type="match status" value="1"/>
</dbReference>
<gene>
    <name evidence="3" type="ORF">DT076_12535</name>
</gene>
<feature type="compositionally biased region" description="Low complexity" evidence="1">
    <location>
        <begin position="1"/>
        <end position="14"/>
    </location>
</feature>
<feature type="compositionally biased region" description="Basic and acidic residues" evidence="1">
    <location>
        <begin position="15"/>
        <end position="26"/>
    </location>
</feature>
<keyword evidence="3" id="KW-0808">Transferase</keyword>
<comment type="caution">
    <text evidence="3">The sequence shown here is derived from an EMBL/GenBank/DDBJ whole genome shotgun (WGS) entry which is preliminary data.</text>
</comment>
<dbReference type="PANTHER" id="PTHR22753">
    <property type="entry name" value="TRANSMEMBRANE PROTEIN 68"/>
    <property type="match status" value="1"/>
</dbReference>
<protein>
    <submittedName>
        <fullName evidence="3">Acyltransferase</fullName>
    </submittedName>
</protein>
<proteinExistence type="predicted"/>
<dbReference type="PANTHER" id="PTHR22753:SF14">
    <property type="entry name" value="MONOACYLGLYCEROL_DIACYLGLYCEROL O-ACYLTRANSFERASE"/>
    <property type="match status" value="1"/>
</dbReference>
<evidence type="ECO:0000313" key="3">
    <source>
        <dbReference type="EMBL" id="RCK69159.1"/>
    </source>
</evidence>
<feature type="domain" description="Phospholipid/glycerol acyltransferase" evidence="2">
    <location>
        <begin position="178"/>
        <end position="295"/>
    </location>
</feature>
<dbReference type="EMBL" id="QOUI01000007">
    <property type="protein sequence ID" value="RCK69159.1"/>
    <property type="molecule type" value="Genomic_DNA"/>
</dbReference>
<dbReference type="GO" id="GO:0016020">
    <property type="term" value="C:membrane"/>
    <property type="evidence" value="ECO:0007669"/>
    <property type="project" value="TreeGrafter"/>
</dbReference>
<keyword evidence="3" id="KW-0012">Acyltransferase</keyword>
<name>A0A367YUF0_9ACTN</name>
<dbReference type="AlphaFoldDB" id="A0A367YUF0"/>
<feature type="region of interest" description="Disordered" evidence="1">
    <location>
        <begin position="1"/>
        <end position="61"/>
    </location>
</feature>
<dbReference type="InterPro" id="IPR002123">
    <property type="entry name" value="Plipid/glycerol_acylTrfase"/>
</dbReference>
<sequence>MPDQEPTPEEQTPPRGREPVDGRPPHPQDQSGPRPEPGEGPPATDTPDDGTRGPRNEDPLDREPLDVAAVLGELLQSAGAVLTQLREASPEAVRDALADPLATAVGIAAELGVDWQGTVDDVVGYTRSRLAGDYAVDEFGFDPEFTERIVLPALRPLARSWFRAEISGVEHLPAEGPALLVANHAGTLPLDGLVLHSVIFDEIGRHPRMLGADLVFATPFSHDFARRIGVTYACPEDALRLLQTENLVTVFPEGFKGLGKPYSERYRLQRFGRGGFVSTAIAARVPIIPVSVVGSEEIYPVLAQAPTAARALGLPYLPITPLFPWLGLLGAVPLPSKWMIQVGEPIATDQLDASTADDAMTVFDVTNQVRETIQDTLYAMLAERRSPFF</sequence>
<dbReference type="RefSeq" id="WP_114127015.1">
    <property type="nucleotide sequence ID" value="NZ_QOUI01000007.1"/>
</dbReference>
<dbReference type="SUPFAM" id="SSF69593">
    <property type="entry name" value="Glycerol-3-phosphate (1)-acyltransferase"/>
    <property type="match status" value="1"/>
</dbReference>
<evidence type="ECO:0000313" key="4">
    <source>
        <dbReference type="Proteomes" id="UP000252770"/>
    </source>
</evidence>
<dbReference type="CDD" id="cd07987">
    <property type="entry name" value="LPLAT_MGAT-like"/>
    <property type="match status" value="1"/>
</dbReference>
<feature type="compositionally biased region" description="Basic and acidic residues" evidence="1">
    <location>
        <begin position="49"/>
        <end position="61"/>
    </location>
</feature>
<accession>A0A367YUF0</accession>
<reference evidence="3 4" key="1">
    <citation type="submission" date="2018-07" db="EMBL/GenBank/DDBJ databases">
        <title>Desertimonas flava gen. nov. sp. nov.</title>
        <authorList>
            <person name="Liu S."/>
        </authorList>
    </citation>
    <scope>NUCLEOTIDE SEQUENCE [LARGE SCALE GENOMIC DNA]</scope>
    <source>
        <strain evidence="3 4">16Sb5-5</strain>
    </source>
</reference>
<dbReference type="Proteomes" id="UP000252770">
    <property type="component" value="Unassembled WGS sequence"/>
</dbReference>
<dbReference type="GO" id="GO:0016746">
    <property type="term" value="F:acyltransferase activity"/>
    <property type="evidence" value="ECO:0007669"/>
    <property type="project" value="UniProtKB-KW"/>
</dbReference>
<dbReference type="Pfam" id="PF01553">
    <property type="entry name" value="Acyltransferase"/>
    <property type="match status" value="1"/>
</dbReference>
<evidence type="ECO:0000259" key="2">
    <source>
        <dbReference type="SMART" id="SM00563"/>
    </source>
</evidence>
<organism evidence="3 4">
    <name type="scientific">Desertihabitans brevis</name>
    <dbReference type="NCBI Taxonomy" id="2268447"/>
    <lineage>
        <taxon>Bacteria</taxon>
        <taxon>Bacillati</taxon>
        <taxon>Actinomycetota</taxon>
        <taxon>Actinomycetes</taxon>
        <taxon>Propionibacteriales</taxon>
        <taxon>Propionibacteriaceae</taxon>
        <taxon>Desertihabitans</taxon>
    </lineage>
</organism>
<keyword evidence="4" id="KW-1185">Reference proteome</keyword>
<evidence type="ECO:0000256" key="1">
    <source>
        <dbReference type="SAM" id="MobiDB-lite"/>
    </source>
</evidence>